<feature type="signal peptide" evidence="2">
    <location>
        <begin position="1"/>
        <end position="24"/>
    </location>
</feature>
<name>A0A3B0JJ91_DROGU</name>
<organism evidence="3 4">
    <name type="scientific">Drosophila guanche</name>
    <name type="common">Fruit fly</name>
    <dbReference type="NCBI Taxonomy" id="7266"/>
    <lineage>
        <taxon>Eukaryota</taxon>
        <taxon>Metazoa</taxon>
        <taxon>Ecdysozoa</taxon>
        <taxon>Arthropoda</taxon>
        <taxon>Hexapoda</taxon>
        <taxon>Insecta</taxon>
        <taxon>Pterygota</taxon>
        <taxon>Neoptera</taxon>
        <taxon>Endopterygota</taxon>
        <taxon>Diptera</taxon>
        <taxon>Brachycera</taxon>
        <taxon>Muscomorpha</taxon>
        <taxon>Ephydroidea</taxon>
        <taxon>Drosophilidae</taxon>
        <taxon>Drosophila</taxon>
        <taxon>Sophophora</taxon>
    </lineage>
</organism>
<dbReference type="Proteomes" id="UP000268350">
    <property type="component" value="Unassembled WGS sequence"/>
</dbReference>
<protein>
    <recommendedName>
        <fullName evidence="5">27 kDa hemolymph protein</fullName>
    </recommendedName>
</protein>
<keyword evidence="2" id="KW-0732">Signal</keyword>
<evidence type="ECO:0000256" key="1">
    <source>
        <dbReference type="SAM" id="Phobius"/>
    </source>
</evidence>
<dbReference type="OrthoDB" id="10051804at2759"/>
<evidence type="ECO:0000313" key="4">
    <source>
        <dbReference type="Proteomes" id="UP000268350"/>
    </source>
</evidence>
<dbReference type="STRING" id="7266.A0A3B0JJ91"/>
<sequence length="257" mass="29804">MHCSWNFNRSWTLLWMSVLMLALAVEVRSEECGQEEFTKCAEPLEMLHLTPEFSIGPAKREELEKLCHELRKGVRCIQSYTRRCMDLQQRNQFNKLYHGTNQFIRDLCNKGEFQEEYLKHVPCSEMAKKEFEVCATRYKETMVFLKPNKNQENAENGTLNENIKTICCSINELVDCSEMAARRICGNEAAKFTRELVDKYANSLTKTYCEDYTRNPGLCHDDSRNAASRVQRSSLLLLLLITTTLAALLVSSWRSSR</sequence>
<dbReference type="PANTHER" id="PTHR33964">
    <property type="entry name" value="RE45066P-RELATED"/>
    <property type="match status" value="1"/>
</dbReference>
<proteinExistence type="predicted"/>
<keyword evidence="1" id="KW-0812">Transmembrane</keyword>
<dbReference type="PANTHER" id="PTHR33964:SF1">
    <property type="entry name" value="RE45066P"/>
    <property type="match status" value="1"/>
</dbReference>
<dbReference type="AlphaFoldDB" id="A0A3B0JJ91"/>
<keyword evidence="1" id="KW-1133">Transmembrane helix</keyword>
<keyword evidence="4" id="KW-1185">Reference proteome</keyword>
<keyword evidence="1" id="KW-0472">Membrane</keyword>
<dbReference type="EMBL" id="OUUW01000001">
    <property type="protein sequence ID" value="SPP73296.1"/>
    <property type="molecule type" value="Genomic_DNA"/>
</dbReference>
<evidence type="ECO:0008006" key="5">
    <source>
        <dbReference type="Google" id="ProtNLM"/>
    </source>
</evidence>
<evidence type="ECO:0000256" key="2">
    <source>
        <dbReference type="SAM" id="SignalP"/>
    </source>
</evidence>
<feature type="transmembrane region" description="Helical" evidence="1">
    <location>
        <begin position="234"/>
        <end position="253"/>
    </location>
</feature>
<accession>A0A3B0JJ91</accession>
<gene>
    <name evidence="3" type="ORF">DGUA_6G000751</name>
</gene>
<reference evidence="4" key="1">
    <citation type="submission" date="2018-01" db="EMBL/GenBank/DDBJ databases">
        <authorList>
            <person name="Alioto T."/>
            <person name="Alioto T."/>
        </authorList>
    </citation>
    <scope>NUCLEOTIDE SEQUENCE [LARGE SCALE GENOMIC DNA]</scope>
</reference>
<evidence type="ECO:0000313" key="3">
    <source>
        <dbReference type="EMBL" id="SPP73296.1"/>
    </source>
</evidence>
<dbReference type="OMA" id="QICRDGE"/>
<feature type="chain" id="PRO_5017219376" description="27 kDa hemolymph protein" evidence="2">
    <location>
        <begin position="25"/>
        <end position="257"/>
    </location>
</feature>